<evidence type="ECO:0000256" key="8">
    <source>
        <dbReference type="ARBA" id="ARBA00023065"/>
    </source>
</evidence>
<dbReference type="GO" id="GO:0005886">
    <property type="term" value="C:plasma membrane"/>
    <property type="evidence" value="ECO:0007669"/>
    <property type="project" value="UniProtKB-SubCell"/>
</dbReference>
<dbReference type="InterPro" id="IPR045863">
    <property type="entry name" value="CorA_TM1_TM2"/>
</dbReference>
<keyword evidence="14" id="KW-1185">Reference proteome</keyword>
<evidence type="ECO:0000256" key="12">
    <source>
        <dbReference type="SAM" id="Phobius"/>
    </source>
</evidence>
<protein>
    <submittedName>
        <fullName evidence="13">Magnesium transporter</fullName>
    </submittedName>
</protein>
<evidence type="ECO:0000256" key="11">
    <source>
        <dbReference type="ARBA" id="ARBA00045497"/>
    </source>
</evidence>
<dbReference type="AlphaFoldDB" id="A0A1D9MB06"/>
<evidence type="ECO:0000313" key="14">
    <source>
        <dbReference type="Proteomes" id="UP000176562"/>
    </source>
</evidence>
<dbReference type="Gene3D" id="1.20.58.340">
    <property type="entry name" value="Magnesium transport protein CorA, transmembrane region"/>
    <property type="match status" value="1"/>
</dbReference>
<comment type="subcellular location">
    <subcellularLocation>
        <location evidence="1">Cell membrane</location>
        <topology evidence="1">Multi-pass membrane protein</topology>
    </subcellularLocation>
</comment>
<sequence length="324" mass="35486">MLYAFQPGTRGLQRLGQESPMSPGSELERALWIDLYRPLDSQAAAVAALGIEVPTLADMEEIEISNRLYREENADVMTVVLPGLTPDGAQISGPVSFILTERRLVTVRHHAPRSFETFPDRADRSAAGCASAERIFLGLIEEIIARQADLLEGVGRTLDRVSAQVLSGKKISPSELQLALEEVGRQGELVGRVKLALLTLERALSFFDQTLGTNPQGKELRSIVKSQMRDIGSLTVHGDFLSSRVSLSVDATLGMINLAQNVTVRIVSVVAALFMPPTMIASIYGMNFHHMPELDNPWGYPLALGLMAASAVGTWAFFKWKDWL</sequence>
<dbReference type="Proteomes" id="UP000176562">
    <property type="component" value="Chromosome"/>
</dbReference>
<comment type="catalytic activity">
    <reaction evidence="10">
        <text>Mg(2+)(in) = Mg(2+)(out)</text>
        <dbReference type="Rhea" id="RHEA:29827"/>
        <dbReference type="ChEBI" id="CHEBI:18420"/>
    </reaction>
</comment>
<evidence type="ECO:0000256" key="10">
    <source>
        <dbReference type="ARBA" id="ARBA00034269"/>
    </source>
</evidence>
<keyword evidence="4" id="KW-1003">Cell membrane</keyword>
<comment type="similarity">
    <text evidence="2">Belongs to the CorA metal ion transporter (MIT) (TC 1.A.35) family.</text>
</comment>
<reference evidence="13 14" key="1">
    <citation type="submission" date="2016-10" db="EMBL/GenBank/DDBJ databases">
        <title>Rhodobacter sp. LPB0142, isolated from sea water.</title>
        <authorList>
            <person name="Kim E."/>
            <person name="Yi H."/>
        </authorList>
    </citation>
    <scope>NUCLEOTIDE SEQUENCE [LARGE SCALE GENOMIC DNA]</scope>
    <source>
        <strain evidence="13 14">LPB0142</strain>
    </source>
</reference>
<proteinExistence type="inferred from homology"/>
<evidence type="ECO:0000313" key="13">
    <source>
        <dbReference type="EMBL" id="AOZ69013.1"/>
    </source>
</evidence>
<dbReference type="CDD" id="cd12837">
    <property type="entry name" value="EcCorA-like_u1"/>
    <property type="match status" value="1"/>
</dbReference>
<evidence type="ECO:0000256" key="6">
    <source>
        <dbReference type="ARBA" id="ARBA00022842"/>
    </source>
</evidence>
<evidence type="ECO:0000256" key="9">
    <source>
        <dbReference type="ARBA" id="ARBA00023136"/>
    </source>
</evidence>
<feature type="transmembrane region" description="Helical" evidence="12">
    <location>
        <begin position="262"/>
        <end position="286"/>
    </location>
</feature>
<dbReference type="GO" id="GO:0015099">
    <property type="term" value="F:nickel cation transmembrane transporter activity"/>
    <property type="evidence" value="ECO:0007669"/>
    <property type="project" value="TreeGrafter"/>
</dbReference>
<evidence type="ECO:0000256" key="7">
    <source>
        <dbReference type="ARBA" id="ARBA00022989"/>
    </source>
</evidence>
<dbReference type="KEGG" id="rhp:LPB142_06500"/>
<dbReference type="SUPFAM" id="SSF144083">
    <property type="entry name" value="Magnesium transport protein CorA, transmembrane region"/>
    <property type="match status" value="1"/>
</dbReference>
<dbReference type="PANTHER" id="PTHR47685:SF1">
    <property type="entry name" value="MAGNESIUM TRANSPORT PROTEIN CORA"/>
    <property type="match status" value="1"/>
</dbReference>
<dbReference type="RefSeq" id="WP_068767345.1">
    <property type="nucleotide sequence ID" value="NZ_CP017781.1"/>
</dbReference>
<keyword evidence="6" id="KW-0460">Magnesium</keyword>
<dbReference type="SUPFAM" id="SSF143865">
    <property type="entry name" value="CorA soluble domain-like"/>
    <property type="match status" value="1"/>
</dbReference>
<keyword evidence="9 12" id="KW-0472">Membrane</keyword>
<keyword evidence="3" id="KW-0813">Transport</keyword>
<dbReference type="FunFam" id="1.20.58.340:FF:000004">
    <property type="entry name" value="Magnesium transport protein CorA"/>
    <property type="match status" value="1"/>
</dbReference>
<accession>A0A1D9MB06</accession>
<dbReference type="EMBL" id="CP017781">
    <property type="protein sequence ID" value="AOZ69013.1"/>
    <property type="molecule type" value="Genomic_DNA"/>
</dbReference>
<evidence type="ECO:0000256" key="2">
    <source>
        <dbReference type="ARBA" id="ARBA00009765"/>
    </source>
</evidence>
<keyword evidence="5 12" id="KW-0812">Transmembrane</keyword>
<dbReference type="InterPro" id="IPR002523">
    <property type="entry name" value="MgTranspt_CorA/ZnTranspt_ZntB"/>
</dbReference>
<organism evidence="13 14">
    <name type="scientific">Rhodobacter xanthinilyticus</name>
    <dbReference type="NCBI Taxonomy" id="1850250"/>
    <lineage>
        <taxon>Bacteria</taxon>
        <taxon>Pseudomonadati</taxon>
        <taxon>Pseudomonadota</taxon>
        <taxon>Alphaproteobacteria</taxon>
        <taxon>Rhodobacterales</taxon>
        <taxon>Rhodobacter group</taxon>
        <taxon>Rhodobacter</taxon>
    </lineage>
</organism>
<evidence type="ECO:0000256" key="1">
    <source>
        <dbReference type="ARBA" id="ARBA00004651"/>
    </source>
</evidence>
<dbReference type="InterPro" id="IPR050829">
    <property type="entry name" value="CorA_MIT"/>
</dbReference>
<dbReference type="GO" id="GO:0015087">
    <property type="term" value="F:cobalt ion transmembrane transporter activity"/>
    <property type="evidence" value="ECO:0007669"/>
    <property type="project" value="TreeGrafter"/>
</dbReference>
<feature type="transmembrane region" description="Helical" evidence="12">
    <location>
        <begin position="298"/>
        <end position="318"/>
    </location>
</feature>
<gene>
    <name evidence="13" type="ORF">LPB142_06500</name>
</gene>
<name>A0A1D9MB06_9RHOB</name>
<keyword evidence="7 12" id="KW-1133">Transmembrane helix</keyword>
<keyword evidence="8" id="KW-0406">Ion transport</keyword>
<comment type="function">
    <text evidence="11">Mediates influx of magnesium ions. Alternates between open and closed states. Activated by low cytoplasmic Mg(2+) levels. Inactive when cytoplasmic Mg(2+) levels are high.</text>
</comment>
<dbReference type="GO" id="GO:0015095">
    <property type="term" value="F:magnesium ion transmembrane transporter activity"/>
    <property type="evidence" value="ECO:0007669"/>
    <property type="project" value="TreeGrafter"/>
</dbReference>
<evidence type="ECO:0000256" key="3">
    <source>
        <dbReference type="ARBA" id="ARBA00022448"/>
    </source>
</evidence>
<evidence type="ECO:0000256" key="5">
    <source>
        <dbReference type="ARBA" id="ARBA00022692"/>
    </source>
</evidence>
<dbReference type="PANTHER" id="PTHR47685">
    <property type="entry name" value="MAGNESIUM TRANSPORT PROTEIN CORA"/>
    <property type="match status" value="1"/>
</dbReference>
<evidence type="ECO:0000256" key="4">
    <source>
        <dbReference type="ARBA" id="ARBA00022475"/>
    </source>
</evidence>
<dbReference type="Pfam" id="PF01544">
    <property type="entry name" value="CorA"/>
    <property type="match status" value="1"/>
</dbReference>
<dbReference type="InterPro" id="IPR045861">
    <property type="entry name" value="CorA_cytoplasmic_dom"/>
</dbReference>